<evidence type="ECO:0000313" key="1">
    <source>
        <dbReference type="EMBL" id="KAJ7360964.1"/>
    </source>
</evidence>
<proteinExistence type="predicted"/>
<protein>
    <submittedName>
        <fullName evidence="1">Uncharacterized protein</fullName>
    </submittedName>
</protein>
<dbReference type="Proteomes" id="UP001218218">
    <property type="component" value="Unassembled WGS sequence"/>
</dbReference>
<sequence length="115" mass="12810">MIANLARFSRQLFAITPTTQVLSATSIDPLFLVYRVQVLSIPYYDDFKFSCVCHVVSRLLESLHKATLSAQNGCWCDALGYPDQTHPWVETQSSIGSHPTLGVALHKLSIVFVNL</sequence>
<reference evidence="1" key="1">
    <citation type="submission" date="2023-03" db="EMBL/GenBank/DDBJ databases">
        <title>Massive genome expansion in bonnet fungi (Mycena s.s.) driven by repeated elements and novel gene families across ecological guilds.</title>
        <authorList>
            <consortium name="Lawrence Berkeley National Laboratory"/>
            <person name="Harder C.B."/>
            <person name="Miyauchi S."/>
            <person name="Viragh M."/>
            <person name="Kuo A."/>
            <person name="Thoen E."/>
            <person name="Andreopoulos B."/>
            <person name="Lu D."/>
            <person name="Skrede I."/>
            <person name="Drula E."/>
            <person name="Henrissat B."/>
            <person name="Morin E."/>
            <person name="Kohler A."/>
            <person name="Barry K."/>
            <person name="LaButti K."/>
            <person name="Morin E."/>
            <person name="Salamov A."/>
            <person name="Lipzen A."/>
            <person name="Mereny Z."/>
            <person name="Hegedus B."/>
            <person name="Baldrian P."/>
            <person name="Stursova M."/>
            <person name="Weitz H."/>
            <person name="Taylor A."/>
            <person name="Grigoriev I.V."/>
            <person name="Nagy L.G."/>
            <person name="Martin F."/>
            <person name="Kauserud H."/>
        </authorList>
    </citation>
    <scope>NUCLEOTIDE SEQUENCE</scope>
    <source>
        <strain evidence="1">CBHHK002</strain>
    </source>
</reference>
<name>A0AAD7AJX6_9AGAR</name>
<dbReference type="AlphaFoldDB" id="A0AAD7AJX6"/>
<keyword evidence="2" id="KW-1185">Reference proteome</keyword>
<accession>A0AAD7AJX6</accession>
<dbReference type="EMBL" id="JARIHO010000005">
    <property type="protein sequence ID" value="KAJ7360964.1"/>
    <property type="molecule type" value="Genomic_DNA"/>
</dbReference>
<gene>
    <name evidence="1" type="ORF">DFH08DRAFT_800374</name>
</gene>
<organism evidence="1 2">
    <name type="scientific">Mycena albidolilacea</name>
    <dbReference type="NCBI Taxonomy" id="1033008"/>
    <lineage>
        <taxon>Eukaryota</taxon>
        <taxon>Fungi</taxon>
        <taxon>Dikarya</taxon>
        <taxon>Basidiomycota</taxon>
        <taxon>Agaricomycotina</taxon>
        <taxon>Agaricomycetes</taxon>
        <taxon>Agaricomycetidae</taxon>
        <taxon>Agaricales</taxon>
        <taxon>Marasmiineae</taxon>
        <taxon>Mycenaceae</taxon>
        <taxon>Mycena</taxon>
    </lineage>
</organism>
<comment type="caution">
    <text evidence="1">The sequence shown here is derived from an EMBL/GenBank/DDBJ whole genome shotgun (WGS) entry which is preliminary data.</text>
</comment>
<evidence type="ECO:0000313" key="2">
    <source>
        <dbReference type="Proteomes" id="UP001218218"/>
    </source>
</evidence>